<dbReference type="GO" id="GO:0000155">
    <property type="term" value="F:phosphorelay sensor kinase activity"/>
    <property type="evidence" value="ECO:0007669"/>
    <property type="project" value="InterPro"/>
</dbReference>
<feature type="transmembrane region" description="Helical" evidence="9">
    <location>
        <begin position="65"/>
        <end position="85"/>
    </location>
</feature>
<dbReference type="InterPro" id="IPR036890">
    <property type="entry name" value="HATPase_C_sf"/>
</dbReference>
<dbReference type="InterPro" id="IPR050482">
    <property type="entry name" value="Sensor_HK_TwoCompSys"/>
</dbReference>
<evidence type="ECO:0000256" key="9">
    <source>
        <dbReference type="SAM" id="Phobius"/>
    </source>
</evidence>
<dbReference type="AlphaFoldDB" id="A0A917WQM0"/>
<keyword evidence="8" id="KW-0902">Two-component regulatory system</keyword>
<feature type="domain" description="Signal transduction histidine kinase subgroup 3 dimerisation and phosphoacceptor" evidence="10">
    <location>
        <begin position="205"/>
        <end position="269"/>
    </location>
</feature>
<dbReference type="GO" id="GO:0016020">
    <property type="term" value="C:membrane"/>
    <property type="evidence" value="ECO:0007669"/>
    <property type="project" value="InterPro"/>
</dbReference>
<keyword evidence="6 11" id="KW-0418">Kinase</keyword>
<gene>
    <name evidence="11" type="ORF">GCM10011608_02870</name>
</gene>
<evidence type="ECO:0000313" key="12">
    <source>
        <dbReference type="Proteomes" id="UP000608890"/>
    </source>
</evidence>
<dbReference type="Pfam" id="PF07730">
    <property type="entry name" value="HisKA_3"/>
    <property type="match status" value="1"/>
</dbReference>
<comment type="catalytic activity">
    <reaction evidence="1">
        <text>ATP + protein L-histidine = ADP + protein N-phospho-L-histidine.</text>
        <dbReference type="EC" id="2.7.13.3"/>
    </reaction>
</comment>
<dbReference type="InterPro" id="IPR011712">
    <property type="entry name" value="Sig_transdc_His_kin_sub3_dim/P"/>
</dbReference>
<dbReference type="EC" id="2.7.13.3" evidence="2"/>
<organism evidence="11 12">
    <name type="scientific">Micromonospora sonchi</name>
    <dbReference type="NCBI Taxonomy" id="1763543"/>
    <lineage>
        <taxon>Bacteria</taxon>
        <taxon>Bacillati</taxon>
        <taxon>Actinomycetota</taxon>
        <taxon>Actinomycetes</taxon>
        <taxon>Micromonosporales</taxon>
        <taxon>Micromonosporaceae</taxon>
        <taxon>Micromonospora</taxon>
    </lineage>
</organism>
<evidence type="ECO:0000256" key="4">
    <source>
        <dbReference type="ARBA" id="ARBA00022679"/>
    </source>
</evidence>
<keyword evidence="5" id="KW-0547">Nucleotide-binding</keyword>
<dbReference type="EMBL" id="BMNB01000001">
    <property type="protein sequence ID" value="GGM21667.1"/>
    <property type="molecule type" value="Genomic_DNA"/>
</dbReference>
<dbReference type="PANTHER" id="PTHR24421:SF10">
    <property type="entry name" value="NITRATE_NITRITE SENSOR PROTEIN NARQ"/>
    <property type="match status" value="1"/>
</dbReference>
<dbReference type="Gene3D" id="3.30.565.10">
    <property type="entry name" value="Histidine kinase-like ATPase, C-terminal domain"/>
    <property type="match status" value="1"/>
</dbReference>
<dbReference type="PANTHER" id="PTHR24421">
    <property type="entry name" value="NITRATE/NITRITE SENSOR PROTEIN NARX-RELATED"/>
    <property type="match status" value="1"/>
</dbReference>
<evidence type="ECO:0000256" key="5">
    <source>
        <dbReference type="ARBA" id="ARBA00022741"/>
    </source>
</evidence>
<dbReference type="GO" id="GO:0005524">
    <property type="term" value="F:ATP binding"/>
    <property type="evidence" value="ECO:0007669"/>
    <property type="project" value="UniProtKB-KW"/>
</dbReference>
<keyword evidence="3" id="KW-0597">Phosphoprotein</keyword>
<dbReference type="SUPFAM" id="SSF55874">
    <property type="entry name" value="ATPase domain of HSP90 chaperone/DNA topoisomerase II/histidine kinase"/>
    <property type="match status" value="1"/>
</dbReference>
<reference evidence="11" key="2">
    <citation type="submission" date="2020-09" db="EMBL/GenBank/DDBJ databases">
        <authorList>
            <person name="Sun Q."/>
            <person name="Zhou Y."/>
        </authorList>
    </citation>
    <scope>NUCLEOTIDE SEQUENCE</scope>
    <source>
        <strain evidence="11">CGMCC 4.7312</strain>
    </source>
</reference>
<evidence type="ECO:0000256" key="6">
    <source>
        <dbReference type="ARBA" id="ARBA00022777"/>
    </source>
</evidence>
<evidence type="ECO:0000256" key="8">
    <source>
        <dbReference type="ARBA" id="ARBA00023012"/>
    </source>
</evidence>
<keyword evidence="12" id="KW-1185">Reference proteome</keyword>
<evidence type="ECO:0000256" key="2">
    <source>
        <dbReference type="ARBA" id="ARBA00012438"/>
    </source>
</evidence>
<feature type="transmembrane region" description="Helical" evidence="9">
    <location>
        <begin position="92"/>
        <end position="118"/>
    </location>
</feature>
<dbReference type="GO" id="GO:0046983">
    <property type="term" value="F:protein dimerization activity"/>
    <property type="evidence" value="ECO:0007669"/>
    <property type="project" value="InterPro"/>
</dbReference>
<feature type="transmembrane region" description="Helical" evidence="9">
    <location>
        <begin position="124"/>
        <end position="144"/>
    </location>
</feature>
<evidence type="ECO:0000256" key="7">
    <source>
        <dbReference type="ARBA" id="ARBA00022840"/>
    </source>
</evidence>
<keyword evidence="9" id="KW-0472">Membrane</keyword>
<sequence>MTSAVVVEHPGLLPGSLGTTRRHPRRTTRDWLVDSFCFLVSVGWVLGATADAASPDPLLAERLPYAWMVAADAWLGLGCAGALWVRRRWPLGLALATLPLTMFSMAAGIPLLVIYFTVVVHRRTAVALAITAAGLVTNMFFTLLRPEPDDSYWASTVWGVVIALLVLAWGMFVRARRQLVLSLRERAERAEAEQQLRVAQARQLERTRIAREMHDVLAHRISLLSLHAGALEFRPDAPAEEVARAAGVIRGSAHAALQDLREVIGVLRAENSLAVEPERPQPTIADLPALVGESRAAGVRVDLRDEVRAADRLPAALGRTAYRIVQEGLTNARKHATGAAVTVELRGAPTDGLTVEIRNRWPVGETAEPIPGAGTGLVGVAERVQLAGGRLEHGRDGTGDFRLAAWLPWPAT</sequence>
<comment type="caution">
    <text evidence="11">The sequence shown here is derived from an EMBL/GenBank/DDBJ whole genome shotgun (WGS) entry which is preliminary data.</text>
</comment>
<evidence type="ECO:0000256" key="3">
    <source>
        <dbReference type="ARBA" id="ARBA00022553"/>
    </source>
</evidence>
<protein>
    <recommendedName>
        <fullName evidence="2">histidine kinase</fullName>
        <ecNumber evidence="2">2.7.13.3</ecNumber>
    </recommendedName>
</protein>
<name>A0A917WQM0_9ACTN</name>
<dbReference type="Proteomes" id="UP000608890">
    <property type="component" value="Unassembled WGS sequence"/>
</dbReference>
<keyword evidence="7" id="KW-0067">ATP-binding</keyword>
<evidence type="ECO:0000313" key="11">
    <source>
        <dbReference type="EMBL" id="GGM21667.1"/>
    </source>
</evidence>
<feature type="transmembrane region" description="Helical" evidence="9">
    <location>
        <begin position="31"/>
        <end position="53"/>
    </location>
</feature>
<dbReference type="RefSeq" id="WP_189040371.1">
    <property type="nucleotide sequence ID" value="NZ_BMNB01000001.1"/>
</dbReference>
<dbReference type="CDD" id="cd16917">
    <property type="entry name" value="HATPase_UhpB-NarQ-NarX-like"/>
    <property type="match status" value="1"/>
</dbReference>
<accession>A0A917WQM0</accession>
<evidence type="ECO:0000259" key="10">
    <source>
        <dbReference type="Pfam" id="PF07730"/>
    </source>
</evidence>
<feature type="transmembrane region" description="Helical" evidence="9">
    <location>
        <begin position="151"/>
        <end position="172"/>
    </location>
</feature>
<reference evidence="11" key="1">
    <citation type="journal article" date="2014" name="Int. J. Syst. Evol. Microbiol.">
        <title>Complete genome sequence of Corynebacterium casei LMG S-19264T (=DSM 44701T), isolated from a smear-ripened cheese.</title>
        <authorList>
            <consortium name="US DOE Joint Genome Institute (JGI-PGF)"/>
            <person name="Walter F."/>
            <person name="Albersmeier A."/>
            <person name="Kalinowski J."/>
            <person name="Ruckert C."/>
        </authorList>
    </citation>
    <scope>NUCLEOTIDE SEQUENCE</scope>
    <source>
        <strain evidence="11">CGMCC 4.7312</strain>
    </source>
</reference>
<proteinExistence type="predicted"/>
<dbReference type="Gene3D" id="1.20.5.1930">
    <property type="match status" value="1"/>
</dbReference>
<keyword evidence="9" id="KW-0812">Transmembrane</keyword>
<keyword evidence="9" id="KW-1133">Transmembrane helix</keyword>
<keyword evidence="4" id="KW-0808">Transferase</keyword>
<evidence type="ECO:0000256" key="1">
    <source>
        <dbReference type="ARBA" id="ARBA00000085"/>
    </source>
</evidence>